<reference evidence="1 2" key="1">
    <citation type="submission" date="2021-08" db="EMBL/GenBank/DDBJ databases">
        <title>Draft Genome Sequence of Phanerochaete sordida strain YK-624.</title>
        <authorList>
            <person name="Mori T."/>
            <person name="Dohra H."/>
            <person name="Suzuki T."/>
            <person name="Kawagishi H."/>
            <person name="Hirai H."/>
        </authorList>
    </citation>
    <scope>NUCLEOTIDE SEQUENCE [LARGE SCALE GENOMIC DNA]</scope>
    <source>
        <strain evidence="1 2">YK-624</strain>
    </source>
</reference>
<dbReference type="EMBL" id="BPQB01000085">
    <property type="protein sequence ID" value="GJE98308.1"/>
    <property type="molecule type" value="Genomic_DNA"/>
</dbReference>
<organism evidence="1 2">
    <name type="scientific">Phanerochaete sordida</name>
    <dbReference type="NCBI Taxonomy" id="48140"/>
    <lineage>
        <taxon>Eukaryota</taxon>
        <taxon>Fungi</taxon>
        <taxon>Dikarya</taxon>
        <taxon>Basidiomycota</taxon>
        <taxon>Agaricomycotina</taxon>
        <taxon>Agaricomycetes</taxon>
        <taxon>Polyporales</taxon>
        <taxon>Phanerochaetaceae</taxon>
        <taxon>Phanerochaete</taxon>
    </lineage>
</organism>
<dbReference type="OrthoDB" id="2748701at2759"/>
<comment type="caution">
    <text evidence="1">The sequence shown here is derived from an EMBL/GenBank/DDBJ whole genome shotgun (WGS) entry which is preliminary data.</text>
</comment>
<gene>
    <name evidence="1" type="ORF">PsYK624_145350</name>
</gene>
<keyword evidence="2" id="KW-1185">Reference proteome</keyword>
<sequence length="358" mass="38917">MERCPVELWTKIACLACTDGGYTGCSLSLVSHAMHDVAEPVRYHSVSLDTVDKLLAFSARLTAMDRPPLIRHLFIAEMHVPRLRINSDDSWETFVKQRRQRAAEAKISIARIRNAVHTVVASAADTLYHLNVHSPPADITFPHLHDLTIAAIALTDPLATACDRFPSLRRLHVLDLSAGTSSEFCSGLADAAPNITHLRLSGVSQDTRISHFLRIILRMCPNSGSERDAAQSAGGHAFAQLGSQEDQEAAAVAARLPTLKCIIVQPTEIANGWCGTGGHLQSEMMVALGLLQLRTRFSVAESGQAAGPRFSLLPEQEYSAKQAREDWLDTVEGGSGPWQGKAVEYEEDAGPENVVWAA</sequence>
<evidence type="ECO:0000313" key="1">
    <source>
        <dbReference type="EMBL" id="GJE98308.1"/>
    </source>
</evidence>
<dbReference type="AlphaFoldDB" id="A0A9P3LK95"/>
<name>A0A9P3LK95_9APHY</name>
<dbReference type="Proteomes" id="UP000703269">
    <property type="component" value="Unassembled WGS sequence"/>
</dbReference>
<evidence type="ECO:0000313" key="2">
    <source>
        <dbReference type="Proteomes" id="UP000703269"/>
    </source>
</evidence>
<accession>A0A9P3LK95</accession>
<proteinExistence type="predicted"/>
<protein>
    <recommendedName>
        <fullName evidence="3">F-box domain-containing protein</fullName>
    </recommendedName>
</protein>
<evidence type="ECO:0008006" key="3">
    <source>
        <dbReference type="Google" id="ProtNLM"/>
    </source>
</evidence>